<evidence type="ECO:0000259" key="4">
    <source>
        <dbReference type="Pfam" id="PF20805"/>
    </source>
</evidence>
<keyword evidence="6" id="KW-1185">Reference proteome</keyword>
<dbReference type="GO" id="GO:0033627">
    <property type="term" value="P:cell adhesion mediated by integrin"/>
    <property type="evidence" value="ECO:0007669"/>
    <property type="project" value="TreeGrafter"/>
</dbReference>
<dbReference type="PANTHER" id="PTHR23220">
    <property type="entry name" value="INTEGRIN ALPHA"/>
    <property type="match status" value="1"/>
</dbReference>
<dbReference type="GO" id="GO:0007229">
    <property type="term" value="P:integrin-mediated signaling pathway"/>
    <property type="evidence" value="ECO:0007669"/>
    <property type="project" value="TreeGrafter"/>
</dbReference>
<dbReference type="Pfam" id="PF01839">
    <property type="entry name" value="FG-GAP"/>
    <property type="match status" value="2"/>
</dbReference>
<dbReference type="Proteomes" id="UP000708208">
    <property type="component" value="Unassembled WGS sequence"/>
</dbReference>
<gene>
    <name evidence="5" type="ORF">AFUS01_LOCUS24220</name>
</gene>
<dbReference type="PROSITE" id="PS51470">
    <property type="entry name" value="FG_GAP"/>
    <property type="match status" value="3"/>
</dbReference>
<dbReference type="EMBL" id="CAJVCH010299603">
    <property type="protein sequence ID" value="CAG7785605.1"/>
    <property type="molecule type" value="Genomic_DNA"/>
</dbReference>
<dbReference type="GO" id="GO:0005178">
    <property type="term" value="F:integrin binding"/>
    <property type="evidence" value="ECO:0007669"/>
    <property type="project" value="TreeGrafter"/>
</dbReference>
<dbReference type="AlphaFoldDB" id="A0A8J2PFZ4"/>
<feature type="repeat" description="FG-GAP" evidence="1">
    <location>
        <begin position="284"/>
        <end position="345"/>
    </location>
</feature>
<evidence type="ECO:0000256" key="2">
    <source>
        <dbReference type="SAM" id="Phobius"/>
    </source>
</evidence>
<dbReference type="InterPro" id="IPR013517">
    <property type="entry name" value="FG-GAP"/>
</dbReference>
<feature type="repeat" description="FG-GAP" evidence="1">
    <location>
        <begin position="429"/>
        <end position="485"/>
    </location>
</feature>
<feature type="non-terminal residue" evidence="5">
    <location>
        <position position="1114"/>
    </location>
</feature>
<feature type="domain" description="Integrin alpha second immunoglobulin-like" evidence="4">
    <location>
        <begin position="723"/>
        <end position="855"/>
    </location>
</feature>
<keyword evidence="2" id="KW-1133">Transmembrane helix</keyword>
<feature type="chain" id="PRO_5035153184" description="Integrin alpha second immunoglobulin-like domain-containing protein" evidence="3">
    <location>
        <begin position="30"/>
        <end position="1114"/>
    </location>
</feature>
<reference evidence="5" key="1">
    <citation type="submission" date="2021-06" db="EMBL/GenBank/DDBJ databases">
        <authorList>
            <person name="Hodson N. C."/>
            <person name="Mongue J. A."/>
            <person name="Jaron S. K."/>
        </authorList>
    </citation>
    <scope>NUCLEOTIDE SEQUENCE</scope>
</reference>
<feature type="signal peptide" evidence="3">
    <location>
        <begin position="1"/>
        <end position="29"/>
    </location>
</feature>
<sequence>MKRSFTAYLLQVFASISLFLALLPCSASGFNIDTRNPIVITNNFDSKGSHFGYSVLLLQPSNTSSKLGFSTTGWVIIGAPKGNSSHANHTNIKEPGTLWRCSLGRVALETNECKLLVLDPTDEFDPRIKEVAHTDWKHEGWLGGSMSMGSERFVACASRWCNQKYKIHGVDVKDHFMNGICYWVPKDHLQADVVNQTWPWLPENYSYRLLPLIDIKRRNVWAYGEAGFSAHLGDGDMLIMGAPGISSGSGGVIEYSDNIKPAKAHKRYNSNGNKAFAQVLVAPSMPLVADDSRVFEYFGYTVTSGRYFNPTIGRNSTQYVAGAPRANSLRGKVYIFTLEGPSKNGQYKGINASDAQINLIDSLEPDYNFSDTFSYFGSALCTCDINNDGFDDLLVGAPYFSLHEYQSHGPGEQGCVFVYTSDGIRFNKTAAKICGSTYRFSNFGSAISALGDIDGDGYADVAIGAPREKRGAVYIYRGSPRGLKLSQKLTPEFIQPAVLGFGMGLSPGADIDGNLYPDLAVGCYMSEQVVVYRTIPVVTTTAQIKADIDKLWSNVYNFNLTSCISFQGKSLPQVLDFVVNITLDINCTMKRGNVIEWDLRNLNRTNGIRILHVTPKSLSYKSSFQNGTCYAIPAIKVQDTTFPEPLTLRQVHELQRHDKDDQRVSAINYEISRRGDGTASMNFNGSESDFTSFYNKTPLAHAQTSSETIEQLYLSMYCYDTTEHICAANLSLHVNIHDTSSSEMQDSNATKSWTVQYTNKLLLQVTVENIGEYAHLPISVKIFLKISPDISIRNDDQNCIKKDDPTNHLECGIGHPMRQGNMTTLNVTVVLEKIFYGKTSSLSFEVRAQSKNSHEVVYPYELPLFFQSYIKFFNLKSPRIFLPRIASGLFTMYQNFTMELIGPSPVFAIQLEFYIPQSIRITRTDETVIIGIPEIYDPRGKVRINCVPRKDNWLITDFTADHNSTRIDANVDGVGFRENEFEIKNLLPWRAQKKTGAQNLSIDCGSPNVNCTAIICDPIKYFEPGDTTNFELKLKLDPKQIKFFQGLQKLEIQSQVKGKFTNDKSEILGDDEFVGILVTNLTFQTEAEFPAWAVIVGTSSGVVLLILVILGLSQ</sequence>
<keyword evidence="3" id="KW-0732">Signal</keyword>
<dbReference type="Pfam" id="PF20805">
    <property type="entry name" value="Integrin_A_Ig_2"/>
    <property type="match status" value="1"/>
</dbReference>
<name>A0A8J2PFZ4_9HEXA</name>
<feature type="repeat" description="FG-GAP" evidence="1">
    <location>
        <begin position="362"/>
        <end position="428"/>
    </location>
</feature>
<accession>A0A8J2PFZ4</accession>
<evidence type="ECO:0000256" key="3">
    <source>
        <dbReference type="SAM" id="SignalP"/>
    </source>
</evidence>
<organism evidence="5 6">
    <name type="scientific">Allacma fusca</name>
    <dbReference type="NCBI Taxonomy" id="39272"/>
    <lineage>
        <taxon>Eukaryota</taxon>
        <taxon>Metazoa</taxon>
        <taxon>Ecdysozoa</taxon>
        <taxon>Arthropoda</taxon>
        <taxon>Hexapoda</taxon>
        <taxon>Collembola</taxon>
        <taxon>Symphypleona</taxon>
        <taxon>Sminthuridae</taxon>
        <taxon>Allacma</taxon>
    </lineage>
</organism>
<proteinExistence type="predicted"/>
<feature type="transmembrane region" description="Helical" evidence="2">
    <location>
        <begin position="1089"/>
        <end position="1112"/>
    </location>
</feature>
<comment type="caution">
    <text evidence="5">The sequence shown here is derived from an EMBL/GenBank/DDBJ whole genome shotgun (WGS) entry which is preliminary data.</text>
</comment>
<dbReference type="GO" id="GO:0009897">
    <property type="term" value="C:external side of plasma membrane"/>
    <property type="evidence" value="ECO:0007669"/>
    <property type="project" value="TreeGrafter"/>
</dbReference>
<evidence type="ECO:0000313" key="5">
    <source>
        <dbReference type="EMBL" id="CAG7785605.1"/>
    </source>
</evidence>
<dbReference type="InterPro" id="IPR013519">
    <property type="entry name" value="Int_alpha_beta-p"/>
</dbReference>
<dbReference type="GO" id="GO:0007160">
    <property type="term" value="P:cell-matrix adhesion"/>
    <property type="evidence" value="ECO:0007669"/>
    <property type="project" value="TreeGrafter"/>
</dbReference>
<dbReference type="SMART" id="SM00191">
    <property type="entry name" value="Int_alpha"/>
    <property type="match status" value="6"/>
</dbReference>
<protein>
    <recommendedName>
        <fullName evidence="4">Integrin alpha second immunoglobulin-like domain-containing protein</fullName>
    </recommendedName>
</protein>
<keyword evidence="2" id="KW-0812">Transmembrane</keyword>
<dbReference type="PANTHER" id="PTHR23220:SF83">
    <property type="entry name" value="INTEGRIN ALPHA-PS3-RELATED"/>
    <property type="match status" value="1"/>
</dbReference>
<dbReference type="GO" id="GO:0008305">
    <property type="term" value="C:integrin complex"/>
    <property type="evidence" value="ECO:0007669"/>
    <property type="project" value="TreeGrafter"/>
</dbReference>
<dbReference type="GO" id="GO:0098609">
    <property type="term" value="P:cell-cell adhesion"/>
    <property type="evidence" value="ECO:0007669"/>
    <property type="project" value="TreeGrafter"/>
</dbReference>
<dbReference type="OrthoDB" id="5573735at2759"/>
<dbReference type="InterPro" id="IPR048285">
    <property type="entry name" value="Integrin_alpha_Ig-like_2"/>
</dbReference>
<evidence type="ECO:0000256" key="1">
    <source>
        <dbReference type="PROSITE-ProRule" id="PRU00803"/>
    </source>
</evidence>
<keyword evidence="2" id="KW-0472">Membrane</keyword>
<evidence type="ECO:0000313" key="6">
    <source>
        <dbReference type="Proteomes" id="UP000708208"/>
    </source>
</evidence>